<evidence type="ECO:0000313" key="3">
    <source>
        <dbReference type="Proteomes" id="UP000199013"/>
    </source>
</evidence>
<evidence type="ECO:0000313" key="2">
    <source>
        <dbReference type="EMBL" id="SBW21837.1"/>
    </source>
</evidence>
<organism evidence="2 3">
    <name type="scientific">Candidatus Protofrankia californiensis</name>
    <dbReference type="NCBI Taxonomy" id="1839754"/>
    <lineage>
        <taxon>Bacteria</taxon>
        <taxon>Bacillati</taxon>
        <taxon>Actinomycetota</taxon>
        <taxon>Actinomycetes</taxon>
        <taxon>Frankiales</taxon>
        <taxon>Frankiaceae</taxon>
        <taxon>Protofrankia</taxon>
    </lineage>
</organism>
<protein>
    <recommendedName>
        <fullName evidence="1">Pirin C-terminal domain-containing protein</fullName>
    </recommendedName>
</protein>
<sequence length="43" mass="4787">MYGPFVMNTRDELRQAVADYQAGRIGVIPANALMPHRAVRRSG</sequence>
<proteinExistence type="predicted"/>
<gene>
    <name evidence="2" type="ORF">FDG2_2142</name>
</gene>
<name>A0A1C3NX23_9ACTN</name>
<dbReference type="SUPFAM" id="SSF51182">
    <property type="entry name" value="RmlC-like cupins"/>
    <property type="match status" value="1"/>
</dbReference>
<dbReference type="EMBL" id="FLUV01000892">
    <property type="protein sequence ID" value="SBW21837.1"/>
    <property type="molecule type" value="Genomic_DNA"/>
</dbReference>
<dbReference type="InterPro" id="IPR008778">
    <property type="entry name" value="Pirin_C_dom"/>
</dbReference>
<accession>A0A1C3NX23</accession>
<keyword evidence="3" id="KW-1185">Reference proteome</keyword>
<reference evidence="3" key="1">
    <citation type="submission" date="2016-02" db="EMBL/GenBank/DDBJ databases">
        <authorList>
            <person name="Wibberg D."/>
        </authorList>
    </citation>
    <scope>NUCLEOTIDE SEQUENCE [LARGE SCALE GENOMIC DNA]</scope>
</reference>
<dbReference type="Pfam" id="PF05726">
    <property type="entry name" value="Pirin_C"/>
    <property type="match status" value="1"/>
</dbReference>
<dbReference type="AlphaFoldDB" id="A0A1C3NX23"/>
<dbReference type="Proteomes" id="UP000199013">
    <property type="component" value="Unassembled WGS sequence"/>
</dbReference>
<feature type="domain" description="Pirin C-terminal" evidence="1">
    <location>
        <begin position="1"/>
        <end position="25"/>
    </location>
</feature>
<evidence type="ECO:0000259" key="1">
    <source>
        <dbReference type="Pfam" id="PF05726"/>
    </source>
</evidence>
<dbReference type="InterPro" id="IPR011051">
    <property type="entry name" value="RmlC_Cupin_sf"/>
</dbReference>